<dbReference type="EMBL" id="MFSY01000010">
    <property type="protein sequence ID" value="OGI47767.1"/>
    <property type="molecule type" value="Genomic_DNA"/>
</dbReference>
<evidence type="ECO:0000313" key="4">
    <source>
        <dbReference type="Proteomes" id="UP000179360"/>
    </source>
</evidence>
<reference evidence="3 4" key="1">
    <citation type="journal article" date="2016" name="Nat. Commun.">
        <title>Thousands of microbial genomes shed light on interconnected biogeochemical processes in an aquifer system.</title>
        <authorList>
            <person name="Anantharaman K."/>
            <person name="Brown C.T."/>
            <person name="Hug L.A."/>
            <person name="Sharon I."/>
            <person name="Castelle C.J."/>
            <person name="Probst A.J."/>
            <person name="Thomas B.C."/>
            <person name="Singh A."/>
            <person name="Wilkins M.J."/>
            <person name="Karaoz U."/>
            <person name="Brodie E.L."/>
            <person name="Williams K.H."/>
            <person name="Hubbard S.S."/>
            <person name="Banfield J.F."/>
        </authorList>
    </citation>
    <scope>NUCLEOTIDE SEQUENCE [LARGE SCALE GENOMIC DNA]</scope>
</reference>
<dbReference type="AlphaFoldDB" id="A0A1F6TRI8"/>
<evidence type="ECO:0000256" key="1">
    <source>
        <dbReference type="SAM" id="Phobius"/>
    </source>
</evidence>
<feature type="transmembrane region" description="Helical" evidence="1">
    <location>
        <begin position="12"/>
        <end position="28"/>
    </location>
</feature>
<keyword evidence="1" id="KW-0812">Transmembrane</keyword>
<accession>A0A1F6TRI8</accession>
<dbReference type="STRING" id="1817764.A2637_08130"/>
<feature type="domain" description="Inner membrane protein YgaP-like transmembrane" evidence="2">
    <location>
        <begin position="1"/>
        <end position="61"/>
    </location>
</feature>
<keyword evidence="1" id="KW-1133">Transmembrane helix</keyword>
<gene>
    <name evidence="3" type="ORF">A2637_08130</name>
</gene>
<protein>
    <recommendedName>
        <fullName evidence="2">Inner membrane protein YgaP-like transmembrane domain-containing protein</fullName>
    </recommendedName>
</protein>
<organism evidence="3 4">
    <name type="scientific">Candidatus Muproteobacteria bacterium RIFCSPHIGHO2_01_FULL_65_16</name>
    <dbReference type="NCBI Taxonomy" id="1817764"/>
    <lineage>
        <taxon>Bacteria</taxon>
        <taxon>Pseudomonadati</taxon>
        <taxon>Pseudomonadota</taxon>
        <taxon>Candidatus Muproteobacteria</taxon>
    </lineage>
</organism>
<dbReference type="Pfam" id="PF11127">
    <property type="entry name" value="YgaP-like_TM"/>
    <property type="match status" value="1"/>
</dbReference>
<feature type="transmembrane region" description="Helical" evidence="1">
    <location>
        <begin position="34"/>
        <end position="56"/>
    </location>
</feature>
<comment type="caution">
    <text evidence="3">The sequence shown here is derived from an EMBL/GenBank/DDBJ whole genome shotgun (WGS) entry which is preliminary data.</text>
</comment>
<evidence type="ECO:0000259" key="2">
    <source>
        <dbReference type="Pfam" id="PF11127"/>
    </source>
</evidence>
<keyword evidence="1" id="KW-0472">Membrane</keyword>
<sequence length="62" mass="6462">MKCNVGTADRAVRVIAGLGLLSLVFVGPQTPWGWIGLIPLVTGLVGFCPAYGLFGLKTSKSN</sequence>
<dbReference type="Proteomes" id="UP000179360">
    <property type="component" value="Unassembled WGS sequence"/>
</dbReference>
<proteinExistence type="predicted"/>
<dbReference type="InterPro" id="IPR021309">
    <property type="entry name" value="YgaP-like_TM"/>
</dbReference>
<evidence type="ECO:0000313" key="3">
    <source>
        <dbReference type="EMBL" id="OGI47767.1"/>
    </source>
</evidence>
<name>A0A1F6TRI8_9PROT</name>